<dbReference type="EMBL" id="CAKMMF010000005">
    <property type="protein sequence ID" value="CAH1199151.1"/>
    <property type="molecule type" value="Genomic_DNA"/>
</dbReference>
<reference evidence="1" key="1">
    <citation type="submission" date="2022-01" db="EMBL/GenBank/DDBJ databases">
        <authorList>
            <person name="Criscuolo A."/>
        </authorList>
    </citation>
    <scope>NUCLEOTIDE SEQUENCE</scope>
    <source>
        <strain evidence="1">CIP111893</strain>
    </source>
</reference>
<organism evidence="1 2">
    <name type="scientific">Paenibacillus plantiphilus</name>
    <dbReference type="NCBI Taxonomy" id="2905650"/>
    <lineage>
        <taxon>Bacteria</taxon>
        <taxon>Bacillati</taxon>
        <taxon>Bacillota</taxon>
        <taxon>Bacilli</taxon>
        <taxon>Bacillales</taxon>
        <taxon>Paenibacillaceae</taxon>
        <taxon>Paenibacillus</taxon>
    </lineage>
</organism>
<gene>
    <name evidence="1" type="ORF">PAECIP111893_01244</name>
</gene>
<evidence type="ECO:0000313" key="2">
    <source>
        <dbReference type="Proteomes" id="UP000838686"/>
    </source>
</evidence>
<dbReference type="RefSeq" id="WP_236339601.1">
    <property type="nucleotide sequence ID" value="NZ_CAKMMF010000005.1"/>
</dbReference>
<dbReference type="Proteomes" id="UP000838686">
    <property type="component" value="Unassembled WGS sequence"/>
</dbReference>
<sequence length="132" mass="15053">MNIEEVQRISEVSKREKWPYPRTFQELLGAGVISYRTSIASNHTVYRGAVSQYEETNDASVVELEVAELYQADAVKRGLAHHQRHRTPFPDFLRDMANAGVQFYEVNMEKRTINYTSGKPGESYVEAIPAVD</sequence>
<protein>
    <recommendedName>
        <fullName evidence="3">Phage envelope protein</fullName>
    </recommendedName>
</protein>
<dbReference type="Pfam" id="PF07166">
    <property type="entry name" value="DUF1398"/>
    <property type="match status" value="1"/>
</dbReference>
<dbReference type="InterPro" id="IPR036696">
    <property type="entry name" value="YdfO-like_sf"/>
</dbReference>
<evidence type="ECO:0000313" key="1">
    <source>
        <dbReference type="EMBL" id="CAH1199151.1"/>
    </source>
</evidence>
<comment type="caution">
    <text evidence="1">The sequence shown here is derived from an EMBL/GenBank/DDBJ whole genome shotgun (WGS) entry which is preliminary data.</text>
</comment>
<name>A0ABM9BZ18_9BACL</name>
<proteinExistence type="predicted"/>
<evidence type="ECO:0008006" key="3">
    <source>
        <dbReference type="Google" id="ProtNLM"/>
    </source>
</evidence>
<dbReference type="InterPro" id="IPR009833">
    <property type="entry name" value="DUF1398"/>
</dbReference>
<keyword evidence="2" id="KW-1185">Reference proteome</keyword>
<dbReference type="SUPFAM" id="SSF160419">
    <property type="entry name" value="YdfO-like"/>
    <property type="match status" value="1"/>
</dbReference>
<accession>A0ABM9BZ18</accession>
<dbReference type="Gene3D" id="3.30.1810.10">
    <property type="entry name" value="YdfO-like"/>
    <property type="match status" value="1"/>
</dbReference>